<dbReference type="EMBL" id="OZ035837">
    <property type="protein sequence ID" value="CAL1582981.1"/>
    <property type="molecule type" value="Genomic_DNA"/>
</dbReference>
<accession>A0AAV2K1N2</accession>
<dbReference type="Proteomes" id="UP001497482">
    <property type="component" value="Chromosome 15"/>
</dbReference>
<gene>
    <name evidence="2" type="ORF">KC01_LOCUS13498</name>
</gene>
<sequence length="109" mass="11574">MNHGNATEQCVLSCSLGSYIKPAESESRTSDMRLAVGLKSTRLHQYPSPRPVSTHFKVTPGAAPHDLLTQGSVLLRPTDPPDPINTSITPTPHCPVLSSALPSSPSETC</sequence>
<evidence type="ECO:0000313" key="3">
    <source>
        <dbReference type="Proteomes" id="UP001497482"/>
    </source>
</evidence>
<name>A0AAV2K1N2_KNICA</name>
<proteinExistence type="predicted"/>
<evidence type="ECO:0000256" key="1">
    <source>
        <dbReference type="SAM" id="MobiDB-lite"/>
    </source>
</evidence>
<reference evidence="2 3" key="1">
    <citation type="submission" date="2024-04" db="EMBL/GenBank/DDBJ databases">
        <authorList>
            <person name="Waldvogel A.-M."/>
            <person name="Schoenle A."/>
        </authorList>
    </citation>
    <scope>NUCLEOTIDE SEQUENCE [LARGE SCALE GENOMIC DNA]</scope>
</reference>
<evidence type="ECO:0000313" key="2">
    <source>
        <dbReference type="EMBL" id="CAL1582981.1"/>
    </source>
</evidence>
<protein>
    <submittedName>
        <fullName evidence="2">Uncharacterized protein</fullName>
    </submittedName>
</protein>
<feature type="region of interest" description="Disordered" evidence="1">
    <location>
        <begin position="76"/>
        <end position="109"/>
    </location>
</feature>
<keyword evidence="3" id="KW-1185">Reference proteome</keyword>
<feature type="compositionally biased region" description="Low complexity" evidence="1">
    <location>
        <begin position="97"/>
        <end position="109"/>
    </location>
</feature>
<dbReference type="AlphaFoldDB" id="A0AAV2K1N2"/>
<organism evidence="2 3">
    <name type="scientific">Knipowitschia caucasica</name>
    <name type="common">Caucasian dwarf goby</name>
    <name type="synonym">Pomatoschistus caucasicus</name>
    <dbReference type="NCBI Taxonomy" id="637954"/>
    <lineage>
        <taxon>Eukaryota</taxon>
        <taxon>Metazoa</taxon>
        <taxon>Chordata</taxon>
        <taxon>Craniata</taxon>
        <taxon>Vertebrata</taxon>
        <taxon>Euteleostomi</taxon>
        <taxon>Actinopterygii</taxon>
        <taxon>Neopterygii</taxon>
        <taxon>Teleostei</taxon>
        <taxon>Neoteleostei</taxon>
        <taxon>Acanthomorphata</taxon>
        <taxon>Gobiaria</taxon>
        <taxon>Gobiiformes</taxon>
        <taxon>Gobioidei</taxon>
        <taxon>Gobiidae</taxon>
        <taxon>Gobiinae</taxon>
        <taxon>Knipowitschia</taxon>
    </lineage>
</organism>